<sequence>LTLVQFTFTLNSFILLSSAECIHLLDSAPSIRPHQPTEERFAVAAAFASTGSCPVGVLQFCSLTVVLTLLQFGLAHPMPLSSASDDVEWASLGGFCDALLSFRLCYLNWPCLQGKEGVSVLKCFASIVVSLKDPNRPEGSGQSRQIVPVGYFSTRRFPSWVELTHLQCLLVKNTSAWNCAVGALCEIWLSRRTRREVGILKSYYLHWVAAFAIIAVYLGVLYGLYVLDCQFFVPGEAYSDLPLDAHAYMV</sequence>
<proteinExistence type="predicted"/>
<keyword evidence="1" id="KW-0472">Membrane</keyword>
<evidence type="ECO:0000256" key="1">
    <source>
        <dbReference type="SAM" id="Phobius"/>
    </source>
</evidence>
<dbReference type="PANTHER" id="PTHR31061:SF28">
    <property type="entry name" value="HEPARAN-ALPHA-GLUCOSAMINIDE N-ACETYLTRANSFERASE-LIKE"/>
    <property type="match status" value="1"/>
</dbReference>
<feature type="non-terminal residue" evidence="3">
    <location>
        <position position="1"/>
    </location>
</feature>
<dbReference type="PANTHER" id="PTHR31061">
    <property type="entry name" value="LD22376P"/>
    <property type="match status" value="1"/>
</dbReference>
<dbReference type="EMBL" id="CAMGYJ010000006">
    <property type="protein sequence ID" value="CAI0429236.1"/>
    <property type="molecule type" value="Genomic_DNA"/>
</dbReference>
<evidence type="ECO:0000313" key="3">
    <source>
        <dbReference type="EMBL" id="CAI0429236.1"/>
    </source>
</evidence>
<reference evidence="3" key="1">
    <citation type="submission" date="2022-08" db="EMBL/GenBank/DDBJ databases">
        <authorList>
            <person name="Gutierrez-Valencia J."/>
        </authorList>
    </citation>
    <scope>NUCLEOTIDE SEQUENCE</scope>
</reference>
<keyword evidence="1" id="KW-1133">Transmembrane helix</keyword>
<name>A0AAV0L7C0_9ROSI</name>
<dbReference type="AlphaFoldDB" id="A0AAV0L7C0"/>
<gene>
    <name evidence="3" type="ORF">LITE_LOCUS22034</name>
</gene>
<evidence type="ECO:0000313" key="4">
    <source>
        <dbReference type="Proteomes" id="UP001154282"/>
    </source>
</evidence>
<accession>A0AAV0L7C0</accession>
<keyword evidence="2" id="KW-0732">Signal</keyword>
<dbReference type="Proteomes" id="UP001154282">
    <property type="component" value="Unassembled WGS sequence"/>
</dbReference>
<feature type="chain" id="PRO_5043527329" evidence="2">
    <location>
        <begin position="20"/>
        <end position="250"/>
    </location>
</feature>
<feature type="signal peptide" evidence="2">
    <location>
        <begin position="1"/>
        <end position="19"/>
    </location>
</feature>
<comment type="caution">
    <text evidence="3">The sequence shown here is derived from an EMBL/GenBank/DDBJ whole genome shotgun (WGS) entry which is preliminary data.</text>
</comment>
<protein>
    <submittedName>
        <fullName evidence="3">Uncharacterized protein</fullName>
    </submittedName>
</protein>
<keyword evidence="1" id="KW-0812">Transmembrane</keyword>
<keyword evidence="4" id="KW-1185">Reference proteome</keyword>
<evidence type="ECO:0000256" key="2">
    <source>
        <dbReference type="SAM" id="SignalP"/>
    </source>
</evidence>
<organism evidence="3 4">
    <name type="scientific">Linum tenue</name>
    <dbReference type="NCBI Taxonomy" id="586396"/>
    <lineage>
        <taxon>Eukaryota</taxon>
        <taxon>Viridiplantae</taxon>
        <taxon>Streptophyta</taxon>
        <taxon>Embryophyta</taxon>
        <taxon>Tracheophyta</taxon>
        <taxon>Spermatophyta</taxon>
        <taxon>Magnoliopsida</taxon>
        <taxon>eudicotyledons</taxon>
        <taxon>Gunneridae</taxon>
        <taxon>Pentapetalae</taxon>
        <taxon>rosids</taxon>
        <taxon>fabids</taxon>
        <taxon>Malpighiales</taxon>
        <taxon>Linaceae</taxon>
        <taxon>Linum</taxon>
    </lineage>
</organism>
<feature type="transmembrane region" description="Helical" evidence="1">
    <location>
        <begin position="204"/>
        <end position="225"/>
    </location>
</feature>